<keyword evidence="7" id="KW-1185">Reference proteome</keyword>
<feature type="domain" description="H15" evidence="5">
    <location>
        <begin position="32"/>
        <end position="101"/>
    </location>
</feature>
<feature type="region of interest" description="Disordered" evidence="4">
    <location>
        <begin position="348"/>
        <end position="384"/>
    </location>
</feature>
<feature type="region of interest" description="Disordered" evidence="4">
    <location>
        <begin position="238"/>
        <end position="332"/>
    </location>
</feature>
<dbReference type="EMBL" id="CAUOFW020003061">
    <property type="protein sequence ID" value="CAK9157845.1"/>
    <property type="molecule type" value="Genomic_DNA"/>
</dbReference>
<dbReference type="InterPro" id="IPR005818">
    <property type="entry name" value="Histone_H1/H5_H15"/>
</dbReference>
<evidence type="ECO:0000259" key="5">
    <source>
        <dbReference type="PROSITE" id="PS51504"/>
    </source>
</evidence>
<dbReference type="SMART" id="SM00526">
    <property type="entry name" value="H15"/>
    <property type="match status" value="1"/>
</dbReference>
<keyword evidence="2" id="KW-0238">DNA-binding</keyword>
<dbReference type="Pfam" id="PF00538">
    <property type="entry name" value="Linker_histone"/>
    <property type="match status" value="1"/>
</dbReference>
<dbReference type="PROSITE" id="PS51504">
    <property type="entry name" value="H15"/>
    <property type="match status" value="1"/>
</dbReference>
<comment type="subcellular location">
    <subcellularLocation>
        <location evidence="1">Nucleus</location>
    </subcellularLocation>
</comment>
<name>A0ABC8SPV0_9AQUA</name>
<dbReference type="InterPro" id="IPR036388">
    <property type="entry name" value="WH-like_DNA-bd_sf"/>
</dbReference>
<dbReference type="AlphaFoldDB" id="A0ABC8SPV0"/>
<dbReference type="SUPFAM" id="SSF46785">
    <property type="entry name" value="Winged helix' DNA-binding domain"/>
    <property type="match status" value="1"/>
</dbReference>
<evidence type="ECO:0000313" key="7">
    <source>
        <dbReference type="Proteomes" id="UP001642360"/>
    </source>
</evidence>
<dbReference type="InterPro" id="IPR017956">
    <property type="entry name" value="AT_hook_DNA-bd_motif"/>
</dbReference>
<dbReference type="FunFam" id="1.10.10.10:FF:000637">
    <property type="entry name" value="Histone H1.2"/>
    <property type="match status" value="1"/>
</dbReference>
<dbReference type="PANTHER" id="PTHR11467:SF29">
    <property type="entry name" value="OS03G0711600 PROTEIN"/>
    <property type="match status" value="1"/>
</dbReference>
<evidence type="ECO:0000256" key="3">
    <source>
        <dbReference type="ARBA" id="ARBA00023242"/>
    </source>
</evidence>
<dbReference type="CDD" id="cd00073">
    <property type="entry name" value="H15"/>
    <property type="match status" value="1"/>
</dbReference>
<feature type="region of interest" description="Disordered" evidence="4">
    <location>
        <begin position="100"/>
        <end position="153"/>
    </location>
</feature>
<dbReference type="PANTHER" id="PTHR11467">
    <property type="entry name" value="HISTONE H1"/>
    <property type="match status" value="1"/>
</dbReference>
<keyword evidence="3" id="KW-0539">Nucleus</keyword>
<gene>
    <name evidence="6" type="ORF">ILEXP_LOCUS26414</name>
</gene>
<evidence type="ECO:0000256" key="2">
    <source>
        <dbReference type="ARBA" id="ARBA00023125"/>
    </source>
</evidence>
<dbReference type="Gene3D" id="1.10.10.10">
    <property type="entry name" value="Winged helix-like DNA-binding domain superfamily/Winged helix DNA-binding domain"/>
    <property type="match status" value="1"/>
</dbReference>
<dbReference type="SMART" id="SM00384">
    <property type="entry name" value="AT_hook"/>
    <property type="match status" value="8"/>
</dbReference>
<comment type="caution">
    <text evidence="6">The sequence shown here is derived from an EMBL/GenBank/DDBJ whole genome shotgun (WGS) entry which is preliminary data.</text>
</comment>
<proteinExistence type="predicted"/>
<dbReference type="InterPro" id="IPR036390">
    <property type="entry name" value="WH_DNA-bd_sf"/>
</dbReference>
<evidence type="ECO:0000256" key="4">
    <source>
        <dbReference type="SAM" id="MobiDB-lite"/>
    </source>
</evidence>
<sequence>MDPGLDPPATDEPAVHIAYAANPTPSHAVIHNHPPYAEMITTAITALKERNGSSRTAIAKYIDKEYSNLPPSHSALLTHHLKRLRNTGQLVMVKHSYMLPRSVPPGNNANGYAPSSDGPKRGPGRPPKPNPNANLEARINPGEAGSDVYPPTAGLEAHINPGVLGSDVYAPVSGHEAHINPGVLGSDVYSPSSSGSKRGPGRPPKPKTNTNHEAQINPGVVGSEAMLFSLGLVDGPPPMLAKRGPGRPQKVKTRLVGVESGGRMLTKRGPGRPPRPKSLSVVLGQGGPKRGPGRPPRSGPRGVVAGVKPRGRPKKDGSSTVKRPGRPRGRPLKIVAVAVGSGGDAAAGLGPLSNDGKVLPGKRRGRPPMAAGPKMPRKFTGKPLGRPRKVNSFLFFFCLPIGLQEKNSKTPLDKENAILSTVKLNDQVSQRPNYLSTVT</sequence>
<organism evidence="6 7">
    <name type="scientific">Ilex paraguariensis</name>
    <name type="common">yerba mate</name>
    <dbReference type="NCBI Taxonomy" id="185542"/>
    <lineage>
        <taxon>Eukaryota</taxon>
        <taxon>Viridiplantae</taxon>
        <taxon>Streptophyta</taxon>
        <taxon>Embryophyta</taxon>
        <taxon>Tracheophyta</taxon>
        <taxon>Spermatophyta</taxon>
        <taxon>Magnoliopsida</taxon>
        <taxon>eudicotyledons</taxon>
        <taxon>Gunneridae</taxon>
        <taxon>Pentapetalae</taxon>
        <taxon>asterids</taxon>
        <taxon>campanulids</taxon>
        <taxon>Aquifoliales</taxon>
        <taxon>Aquifoliaceae</taxon>
        <taxon>Ilex</taxon>
    </lineage>
</organism>
<feature type="compositionally biased region" description="Basic residues" evidence="4">
    <location>
        <begin position="375"/>
        <end position="384"/>
    </location>
</feature>
<accession>A0ABC8SPV0</accession>
<dbReference type="GO" id="GO:0005634">
    <property type="term" value="C:nucleus"/>
    <property type="evidence" value="ECO:0007669"/>
    <property type="project" value="UniProtKB-SubCell"/>
</dbReference>
<feature type="compositionally biased region" description="Low complexity" evidence="4">
    <location>
        <begin position="186"/>
        <end position="197"/>
    </location>
</feature>
<feature type="region of interest" description="Disordered" evidence="4">
    <location>
        <begin position="181"/>
        <end position="215"/>
    </location>
</feature>
<dbReference type="Proteomes" id="UP001642360">
    <property type="component" value="Unassembled WGS sequence"/>
</dbReference>
<evidence type="ECO:0000313" key="6">
    <source>
        <dbReference type="EMBL" id="CAK9157845.1"/>
    </source>
</evidence>
<dbReference type="GO" id="GO:0003677">
    <property type="term" value="F:DNA binding"/>
    <property type="evidence" value="ECO:0007669"/>
    <property type="project" value="UniProtKB-KW"/>
</dbReference>
<protein>
    <recommendedName>
        <fullName evidence="5">H15 domain-containing protein</fullName>
    </recommendedName>
</protein>
<reference evidence="6 7" key="1">
    <citation type="submission" date="2024-02" db="EMBL/GenBank/DDBJ databases">
        <authorList>
            <person name="Vignale AGUSTIN F."/>
            <person name="Sosa J E."/>
            <person name="Modenutti C."/>
        </authorList>
    </citation>
    <scope>NUCLEOTIDE SEQUENCE [LARGE SCALE GENOMIC DNA]</scope>
</reference>
<evidence type="ECO:0000256" key="1">
    <source>
        <dbReference type="ARBA" id="ARBA00004123"/>
    </source>
</evidence>
<dbReference type="PRINTS" id="PR00929">
    <property type="entry name" value="ATHOOK"/>
</dbReference>